<accession>Q9EMH5</accession>
<evidence type="ECO:0000256" key="3">
    <source>
        <dbReference type="ARBA" id="ARBA00022763"/>
    </source>
</evidence>
<dbReference type="PANTHER" id="PTHR11264:SF8">
    <property type="entry name" value="URACIL-DNA GLYCOSYLASE-LIKE DOMAIN-CONTAINING PROTEIN"/>
    <property type="match status" value="1"/>
</dbReference>
<evidence type="ECO:0000259" key="8">
    <source>
        <dbReference type="Pfam" id="PF03167"/>
    </source>
</evidence>
<evidence type="ECO:0000313" key="10">
    <source>
        <dbReference type="Proteomes" id="UP000000872"/>
    </source>
</evidence>
<reference evidence="9 10" key="1">
    <citation type="journal article" date="2000" name="Virology">
        <title>Complete genomic sequence of the Amsacta moorei entomopoxvirus: analysis and comparison with other poxviruses.</title>
        <authorList>
            <person name="Bawden A.L."/>
            <person name="Glassberg K.J."/>
            <person name="Diggans J."/>
            <person name="Shaw R."/>
            <person name="Farmerie W."/>
            <person name="Moyer R.W."/>
        </authorList>
    </citation>
    <scope>NUCLEOTIDE SEQUENCE [LARGE SCALE GENOMIC DNA]</scope>
</reference>
<organismHost>
    <name type="scientific">Amsacta</name>
    <dbReference type="NCBI Taxonomy" id="340055"/>
</organismHost>
<keyword evidence="5" id="KW-0238">DNA-binding</keyword>
<protein>
    <recommendedName>
        <fullName evidence="2">Uracil-DNA glycosylase</fullName>
    </recommendedName>
</protein>
<sequence length="244" mass="28538">MNNISYKNFIENIPEKWLDVIDKKQLEYAHHKLKNESIIKPSINNIFKCFKYFNPDQVKVIILGQDPYPTVGMADGLAFSCSNNSNYIPKSLQNIIKEILKQNKKYDMMKNINMNYINVNLEFLAKQQILLFNTILTVGDEPMSHKHIWESFSNSIIKKLSLINNNIVFILFGAKAHNKIYFIENKKNHCIIKTSHPSNLSCYKDGYDKYVPFNNSDCFNICNEYLIKNNIKPIDWLSELIKNN</sequence>
<dbReference type="GO" id="GO:0097510">
    <property type="term" value="P:base-excision repair, AP site formation via deaminated base removal"/>
    <property type="evidence" value="ECO:0007669"/>
    <property type="project" value="TreeGrafter"/>
</dbReference>
<comment type="similarity">
    <text evidence="1">Belongs to the uracil-DNA glycosylase (UDG) superfamily. UNG family.</text>
</comment>
<dbReference type="SUPFAM" id="SSF52141">
    <property type="entry name" value="Uracil-DNA glycosylase-like"/>
    <property type="match status" value="1"/>
</dbReference>
<dbReference type="Proteomes" id="UP000000872">
    <property type="component" value="Segment"/>
</dbReference>
<keyword evidence="10" id="KW-1185">Reference proteome</keyword>
<name>Q9EMH5_AMEPV</name>
<dbReference type="RefSeq" id="NP_065013.1">
    <property type="nucleotide sequence ID" value="NC_002520.1"/>
</dbReference>
<dbReference type="EMBL" id="AF250284">
    <property type="protein sequence ID" value="AAG02937.1"/>
    <property type="molecule type" value="Genomic_DNA"/>
</dbReference>
<organism evidence="9 10">
    <name type="scientific">Amsacta moorei entomopoxvirus</name>
    <name type="common">AmEPV</name>
    <dbReference type="NCBI Taxonomy" id="28321"/>
    <lineage>
        <taxon>Viruses</taxon>
        <taxon>Varidnaviria</taxon>
        <taxon>Bamfordvirae</taxon>
        <taxon>Nucleocytoviricota</taxon>
        <taxon>Pokkesviricetes</taxon>
        <taxon>Chitovirales</taxon>
        <taxon>Poxviridae</taxon>
        <taxon>Entomopoxvirinae</taxon>
        <taxon>Betaentomopoxvirus</taxon>
    </lineage>
</organism>
<dbReference type="PROSITE" id="PS00130">
    <property type="entry name" value="U_DNA_GLYCOSYLASE"/>
    <property type="match status" value="1"/>
</dbReference>
<dbReference type="KEGG" id="vg:1494821"/>
<keyword evidence="4" id="KW-0378">Hydrolase</keyword>
<dbReference type="CDD" id="cd10027">
    <property type="entry name" value="UDG-F1-like"/>
    <property type="match status" value="1"/>
</dbReference>
<proteinExistence type="inferred from homology"/>
<dbReference type="GeneID" id="1494821"/>
<gene>
    <name evidence="9" type="primary">AMV231</name>
</gene>
<dbReference type="OrthoDB" id="11388at10239"/>
<feature type="domain" description="Uracil-DNA glycosylase-like" evidence="8">
    <location>
        <begin position="50"/>
        <end position="226"/>
    </location>
</feature>
<dbReference type="GO" id="GO:0003677">
    <property type="term" value="F:DNA binding"/>
    <property type="evidence" value="ECO:0007669"/>
    <property type="project" value="UniProtKB-KW"/>
</dbReference>
<evidence type="ECO:0000256" key="4">
    <source>
        <dbReference type="ARBA" id="ARBA00022801"/>
    </source>
</evidence>
<feature type="active site" description="Proton acceptor" evidence="7">
    <location>
        <position position="66"/>
    </location>
</feature>
<dbReference type="GO" id="GO:0004844">
    <property type="term" value="F:uracil DNA N-glycosylase activity"/>
    <property type="evidence" value="ECO:0007669"/>
    <property type="project" value="InterPro"/>
</dbReference>
<dbReference type="InterPro" id="IPR036895">
    <property type="entry name" value="Uracil-DNA_glycosylase-like_sf"/>
</dbReference>
<evidence type="ECO:0000256" key="5">
    <source>
        <dbReference type="ARBA" id="ARBA00023125"/>
    </source>
</evidence>
<keyword evidence="3" id="KW-0227">DNA damage</keyword>
<dbReference type="InterPro" id="IPR002043">
    <property type="entry name" value="UDG_fam1"/>
</dbReference>
<evidence type="ECO:0000256" key="6">
    <source>
        <dbReference type="ARBA" id="ARBA00023204"/>
    </source>
</evidence>
<dbReference type="NCBIfam" id="NF003592">
    <property type="entry name" value="PRK05254.1-5"/>
    <property type="match status" value="1"/>
</dbReference>
<keyword evidence="6" id="KW-0234">DNA repair</keyword>
<evidence type="ECO:0000256" key="2">
    <source>
        <dbReference type="ARBA" id="ARBA00018429"/>
    </source>
</evidence>
<evidence type="ECO:0000256" key="7">
    <source>
        <dbReference type="PROSITE-ProRule" id="PRU10072"/>
    </source>
</evidence>
<dbReference type="Gene3D" id="3.40.470.10">
    <property type="entry name" value="Uracil-DNA glycosylase-like domain"/>
    <property type="match status" value="1"/>
</dbReference>
<dbReference type="InterPro" id="IPR018085">
    <property type="entry name" value="Ura-DNA_Glyclase_AS"/>
</dbReference>
<dbReference type="InterPro" id="IPR005122">
    <property type="entry name" value="Uracil-DNA_glycosylase-like"/>
</dbReference>
<dbReference type="Pfam" id="PF03167">
    <property type="entry name" value="UDG"/>
    <property type="match status" value="1"/>
</dbReference>
<evidence type="ECO:0000256" key="1">
    <source>
        <dbReference type="ARBA" id="ARBA00008184"/>
    </source>
</evidence>
<evidence type="ECO:0000313" key="9">
    <source>
        <dbReference type="EMBL" id="AAG02937.1"/>
    </source>
</evidence>
<dbReference type="PANTHER" id="PTHR11264">
    <property type="entry name" value="URACIL-DNA GLYCOSYLASE"/>
    <property type="match status" value="1"/>
</dbReference>